<proteinExistence type="predicted"/>
<dbReference type="PANTHER" id="PTHR42730">
    <property type="entry name" value="2-OXOGLUTARATE SYNTHASE SUBUNIT KORC"/>
    <property type="match status" value="1"/>
</dbReference>
<dbReference type="EMBL" id="JACOON010000003">
    <property type="protein sequence ID" value="MBC5648087.1"/>
    <property type="molecule type" value="Genomic_DNA"/>
</dbReference>
<dbReference type="Proteomes" id="UP000606889">
    <property type="component" value="Unassembled WGS sequence"/>
</dbReference>
<feature type="domain" description="Pyruvate/ketoisovalerate oxidoreductase catalytic" evidence="2">
    <location>
        <begin position="11"/>
        <end position="175"/>
    </location>
</feature>
<dbReference type="InterPro" id="IPR002869">
    <property type="entry name" value="Pyrv_flavodox_OxRed_cen"/>
</dbReference>
<keyword evidence="4" id="KW-1185">Reference proteome</keyword>
<keyword evidence="1" id="KW-0560">Oxidoreductase</keyword>
<name>A0ABR7EE80_9FIRM</name>
<accession>A0ABR7EE80</accession>
<dbReference type="InterPro" id="IPR052554">
    <property type="entry name" value="2-oxoglutarate_synth_KorC"/>
</dbReference>
<comment type="caution">
    <text evidence="3">The sequence shown here is derived from an EMBL/GenBank/DDBJ whole genome shotgun (WGS) entry which is preliminary data.</text>
</comment>
<gene>
    <name evidence="3" type="ORF">H8S18_07030</name>
</gene>
<dbReference type="RefSeq" id="WP_186857606.1">
    <property type="nucleotide sequence ID" value="NZ_JACOON010000003.1"/>
</dbReference>
<dbReference type="Pfam" id="PF01558">
    <property type="entry name" value="POR"/>
    <property type="match status" value="1"/>
</dbReference>
<dbReference type="Gene3D" id="3.40.920.10">
    <property type="entry name" value="Pyruvate-ferredoxin oxidoreductase, PFOR, domain III"/>
    <property type="match status" value="1"/>
</dbReference>
<protein>
    <submittedName>
        <fullName evidence="3">2-oxoacid:acceptor oxidoreductase family protein</fullName>
    </submittedName>
</protein>
<reference evidence="3 4" key="1">
    <citation type="submission" date="2020-08" db="EMBL/GenBank/DDBJ databases">
        <title>Genome public.</title>
        <authorList>
            <person name="Liu C."/>
            <person name="Sun Q."/>
        </authorList>
    </citation>
    <scope>NUCLEOTIDE SEQUENCE [LARGE SCALE GENOMIC DNA]</scope>
    <source>
        <strain evidence="3 4">NSJ-35</strain>
    </source>
</reference>
<organism evidence="3 4">
    <name type="scientific">Christensenella tenuis</name>
    <dbReference type="NCBI Taxonomy" id="2763033"/>
    <lineage>
        <taxon>Bacteria</taxon>
        <taxon>Bacillati</taxon>
        <taxon>Bacillota</taxon>
        <taxon>Clostridia</taxon>
        <taxon>Christensenellales</taxon>
        <taxon>Christensenellaceae</taxon>
        <taxon>Christensenella</taxon>
    </lineage>
</organism>
<evidence type="ECO:0000313" key="4">
    <source>
        <dbReference type="Proteomes" id="UP000606889"/>
    </source>
</evidence>
<dbReference type="SUPFAM" id="SSF53323">
    <property type="entry name" value="Pyruvate-ferredoxin oxidoreductase, PFOR, domain III"/>
    <property type="match status" value="1"/>
</dbReference>
<dbReference type="PANTHER" id="PTHR42730:SF1">
    <property type="entry name" value="2-OXOGLUTARATE SYNTHASE SUBUNIT KORC"/>
    <property type="match status" value="1"/>
</dbReference>
<evidence type="ECO:0000259" key="2">
    <source>
        <dbReference type="Pfam" id="PF01558"/>
    </source>
</evidence>
<sequence length="178" mass="18935">MTEQIILAGFGGQGVLLAGQIIAYAGMNEGKNVSWLPSYGPEMRGGTANCNVVVSDEEVGSPVVVEADCLIVMNRPSLEKYEKDLKPGGLLLLDSDLIEIEPTRSDIKVIKVPANSLAEQAGSIKAANMVMLGAYNACAHVVQNKTIIECLEKIMGEKKAHLIPMNEQALELGAQAAK</sequence>
<evidence type="ECO:0000313" key="3">
    <source>
        <dbReference type="EMBL" id="MBC5648087.1"/>
    </source>
</evidence>
<evidence type="ECO:0000256" key="1">
    <source>
        <dbReference type="ARBA" id="ARBA00023002"/>
    </source>
</evidence>
<dbReference type="InterPro" id="IPR019752">
    <property type="entry name" value="Pyrv/ketoisovalerate_OxRed_cat"/>
</dbReference>